<evidence type="ECO:0000256" key="5">
    <source>
        <dbReference type="ARBA" id="ARBA00023289"/>
    </source>
</evidence>
<gene>
    <name evidence="6" type="ORF">LOD99_1177</name>
</gene>
<evidence type="ECO:0000256" key="3">
    <source>
        <dbReference type="ARBA" id="ARBA00023134"/>
    </source>
</evidence>
<dbReference type="SMART" id="SM00175">
    <property type="entry name" value="RAB"/>
    <property type="match status" value="1"/>
</dbReference>
<dbReference type="InterPro" id="IPR005225">
    <property type="entry name" value="Small_GTP-bd"/>
</dbReference>
<keyword evidence="2" id="KW-0547">Nucleotide-binding</keyword>
<organism evidence="6 7">
    <name type="scientific">Oopsacas minuta</name>
    <dbReference type="NCBI Taxonomy" id="111878"/>
    <lineage>
        <taxon>Eukaryota</taxon>
        <taxon>Metazoa</taxon>
        <taxon>Porifera</taxon>
        <taxon>Hexactinellida</taxon>
        <taxon>Hexasterophora</taxon>
        <taxon>Lyssacinosida</taxon>
        <taxon>Leucopsacidae</taxon>
        <taxon>Oopsacas</taxon>
    </lineage>
</organism>
<dbReference type="PANTHER" id="PTHR47980">
    <property type="entry name" value="LD44762P"/>
    <property type="match status" value="1"/>
</dbReference>
<dbReference type="GO" id="GO:0003924">
    <property type="term" value="F:GTPase activity"/>
    <property type="evidence" value="ECO:0007669"/>
    <property type="project" value="InterPro"/>
</dbReference>
<dbReference type="AlphaFoldDB" id="A0AAV7K6N7"/>
<dbReference type="PROSITE" id="PS51421">
    <property type="entry name" value="RAS"/>
    <property type="match status" value="1"/>
</dbReference>
<dbReference type="PRINTS" id="PR00449">
    <property type="entry name" value="RASTRNSFRMNG"/>
</dbReference>
<keyword evidence="4" id="KW-0449">Lipoprotein</keyword>
<dbReference type="FunFam" id="3.40.50.300:FF:001329">
    <property type="entry name" value="Small GTP-binding protein, putative"/>
    <property type="match status" value="1"/>
</dbReference>
<evidence type="ECO:0000313" key="7">
    <source>
        <dbReference type="Proteomes" id="UP001165289"/>
    </source>
</evidence>
<keyword evidence="7" id="KW-1185">Reference proteome</keyword>
<dbReference type="EMBL" id="JAKMXF010000144">
    <property type="protein sequence ID" value="KAI6656378.1"/>
    <property type="molecule type" value="Genomic_DNA"/>
</dbReference>
<dbReference type="InterPro" id="IPR050305">
    <property type="entry name" value="Small_GTPase_Rab"/>
</dbReference>
<evidence type="ECO:0000256" key="4">
    <source>
        <dbReference type="ARBA" id="ARBA00023288"/>
    </source>
</evidence>
<proteinExistence type="inferred from homology"/>
<sequence length="212" mass="24029">MDTYDYSFKIIVLGDKMVGKSSLIGRLTGNTFNEKTAGTIGFGFHLRDIEIGTKKIKLQLWDTAGEERFMSLTRTYFRDAHGVLFVFDINQPNTFQSVCNTWIREFEEKGSTDASMILIGNKCDLETRTDPSEIELLRDRHLLDYIETSAKDYINVEEALVALVAQCLQKARQLESLPLTMDPNISLDPFILPPGATRDLEASYCYGYSCII</sequence>
<comment type="caution">
    <text evidence="6">The sequence shown here is derived from an EMBL/GenBank/DDBJ whole genome shotgun (WGS) entry which is preliminary data.</text>
</comment>
<dbReference type="PROSITE" id="PS51420">
    <property type="entry name" value="RHO"/>
    <property type="match status" value="1"/>
</dbReference>
<dbReference type="SUPFAM" id="SSF52540">
    <property type="entry name" value="P-loop containing nucleoside triphosphate hydrolases"/>
    <property type="match status" value="1"/>
</dbReference>
<dbReference type="Proteomes" id="UP001165289">
    <property type="component" value="Unassembled WGS sequence"/>
</dbReference>
<name>A0AAV7K6N7_9METZ</name>
<evidence type="ECO:0000256" key="1">
    <source>
        <dbReference type="ARBA" id="ARBA00006270"/>
    </source>
</evidence>
<keyword evidence="3" id="KW-0342">GTP-binding</keyword>
<reference evidence="6 7" key="1">
    <citation type="journal article" date="2023" name="BMC Biol.">
        <title>The compact genome of the sponge Oopsacas minuta (Hexactinellida) is lacking key metazoan core genes.</title>
        <authorList>
            <person name="Santini S."/>
            <person name="Schenkelaars Q."/>
            <person name="Jourda C."/>
            <person name="Duchesne M."/>
            <person name="Belahbib H."/>
            <person name="Rocher C."/>
            <person name="Selva M."/>
            <person name="Riesgo A."/>
            <person name="Vervoort M."/>
            <person name="Leys S.P."/>
            <person name="Kodjabachian L."/>
            <person name="Le Bivic A."/>
            <person name="Borchiellini C."/>
            <person name="Claverie J.M."/>
            <person name="Renard E."/>
        </authorList>
    </citation>
    <scope>NUCLEOTIDE SEQUENCE [LARGE SCALE GENOMIC DNA]</scope>
    <source>
        <strain evidence="6">SPO-2</strain>
    </source>
</reference>
<dbReference type="InterPro" id="IPR027417">
    <property type="entry name" value="P-loop_NTPase"/>
</dbReference>
<dbReference type="Gene3D" id="3.40.50.300">
    <property type="entry name" value="P-loop containing nucleotide triphosphate hydrolases"/>
    <property type="match status" value="1"/>
</dbReference>
<accession>A0AAV7K6N7</accession>
<protein>
    <submittedName>
        <fullName evidence="6">Ras-related protein Rab1b small GTP-binding protein</fullName>
    </submittedName>
</protein>
<dbReference type="Pfam" id="PF00071">
    <property type="entry name" value="Ras"/>
    <property type="match status" value="1"/>
</dbReference>
<dbReference type="PROSITE" id="PS51419">
    <property type="entry name" value="RAB"/>
    <property type="match status" value="1"/>
</dbReference>
<dbReference type="CDD" id="cd00154">
    <property type="entry name" value="Rab"/>
    <property type="match status" value="1"/>
</dbReference>
<dbReference type="NCBIfam" id="TIGR00231">
    <property type="entry name" value="small_GTP"/>
    <property type="match status" value="1"/>
</dbReference>
<evidence type="ECO:0000313" key="6">
    <source>
        <dbReference type="EMBL" id="KAI6656378.1"/>
    </source>
</evidence>
<comment type="similarity">
    <text evidence="1">Belongs to the small GTPase superfamily. Rab family.</text>
</comment>
<keyword evidence="5" id="KW-0636">Prenylation</keyword>
<dbReference type="SMART" id="SM00174">
    <property type="entry name" value="RHO"/>
    <property type="match status" value="1"/>
</dbReference>
<dbReference type="GO" id="GO:0005525">
    <property type="term" value="F:GTP binding"/>
    <property type="evidence" value="ECO:0007669"/>
    <property type="project" value="UniProtKB-KW"/>
</dbReference>
<dbReference type="SMART" id="SM00173">
    <property type="entry name" value="RAS"/>
    <property type="match status" value="1"/>
</dbReference>
<dbReference type="SMART" id="SM00176">
    <property type="entry name" value="RAN"/>
    <property type="match status" value="1"/>
</dbReference>
<dbReference type="InterPro" id="IPR001806">
    <property type="entry name" value="Small_GTPase"/>
</dbReference>
<dbReference type="SMART" id="SM00177">
    <property type="entry name" value="ARF"/>
    <property type="match status" value="1"/>
</dbReference>
<evidence type="ECO:0000256" key="2">
    <source>
        <dbReference type="ARBA" id="ARBA00022741"/>
    </source>
</evidence>